<evidence type="ECO:0000313" key="2">
    <source>
        <dbReference type="Proteomes" id="UP000565576"/>
    </source>
</evidence>
<comment type="caution">
    <text evidence="1">The sequence shown here is derived from an EMBL/GenBank/DDBJ whole genome shotgun (WGS) entry which is preliminary data.</text>
</comment>
<dbReference type="AlphaFoldDB" id="A0A7X0M9Y1"/>
<accession>A0A7X0M9Y1</accession>
<protein>
    <submittedName>
        <fullName evidence="1">Uncharacterized protein</fullName>
    </submittedName>
</protein>
<reference evidence="1 2" key="1">
    <citation type="submission" date="2020-08" db="EMBL/GenBank/DDBJ databases">
        <title>Genomic Encyclopedia of Type Strains, Phase IV (KMG-V): Genome sequencing to study the core and pangenomes of soil and plant-associated prokaryotes.</title>
        <authorList>
            <person name="Whitman W."/>
        </authorList>
    </citation>
    <scope>NUCLEOTIDE SEQUENCE [LARGE SCALE GENOMIC DNA]</scope>
    <source>
        <strain evidence="1 2">SEMIA 4060</strain>
    </source>
</reference>
<name>A0A7X0M9Y1_9HYPH</name>
<proteinExistence type="predicted"/>
<dbReference type="RefSeq" id="WP_184701390.1">
    <property type="nucleotide sequence ID" value="NZ_JACHBG010000001.1"/>
</dbReference>
<organism evidence="1 2">
    <name type="scientific">Rhizobium lusitanum</name>
    <dbReference type="NCBI Taxonomy" id="293958"/>
    <lineage>
        <taxon>Bacteria</taxon>
        <taxon>Pseudomonadati</taxon>
        <taxon>Pseudomonadota</taxon>
        <taxon>Alphaproteobacteria</taxon>
        <taxon>Hyphomicrobiales</taxon>
        <taxon>Rhizobiaceae</taxon>
        <taxon>Rhizobium/Agrobacterium group</taxon>
        <taxon>Rhizobium</taxon>
    </lineage>
</organism>
<dbReference type="EMBL" id="JACHBG010000001">
    <property type="protein sequence ID" value="MBB6483202.1"/>
    <property type="molecule type" value="Genomic_DNA"/>
</dbReference>
<dbReference type="Proteomes" id="UP000565576">
    <property type="component" value="Unassembled WGS sequence"/>
</dbReference>
<gene>
    <name evidence="1" type="ORF">GGD46_000445</name>
</gene>
<evidence type="ECO:0000313" key="1">
    <source>
        <dbReference type="EMBL" id="MBB6483202.1"/>
    </source>
</evidence>
<sequence length="101" mass="11775">MIWNVIDRRKRRYRWKRVNAIIEAVEHDNSCADADVADELPPGLTIDYASRDDVSVHEAIQWANQQRCPVTLYIYDADDGIIPAHFHACGERFWQDDMSDL</sequence>